<name>B4VMF5_9CYAN</name>
<reference evidence="2 3" key="1">
    <citation type="submission" date="2008-07" db="EMBL/GenBank/DDBJ databases">
        <authorList>
            <person name="Tandeau de Marsac N."/>
            <person name="Ferriera S."/>
            <person name="Johnson J."/>
            <person name="Kravitz S."/>
            <person name="Beeson K."/>
            <person name="Sutton G."/>
            <person name="Rogers Y.-H."/>
            <person name="Friedman R."/>
            <person name="Frazier M."/>
            <person name="Venter J.C."/>
        </authorList>
    </citation>
    <scope>NUCLEOTIDE SEQUENCE [LARGE SCALE GENOMIC DNA]</scope>
    <source>
        <strain evidence="2 3">PCC 7420</strain>
    </source>
</reference>
<dbReference type="eggNOG" id="COG3689">
    <property type="taxonomic scope" value="Bacteria"/>
</dbReference>
<proteinExistence type="predicted"/>
<dbReference type="AlphaFoldDB" id="B4VMF5"/>
<dbReference type="Proteomes" id="UP000003835">
    <property type="component" value="Unassembled WGS sequence"/>
</dbReference>
<evidence type="ECO:0000259" key="1">
    <source>
        <dbReference type="Pfam" id="PF21537"/>
    </source>
</evidence>
<dbReference type="HOGENOM" id="CLU_3078720_0_0_3"/>
<organism evidence="2 3">
    <name type="scientific">Coleofasciculus chthonoplastes PCC 7420</name>
    <dbReference type="NCBI Taxonomy" id="118168"/>
    <lineage>
        <taxon>Bacteria</taxon>
        <taxon>Bacillati</taxon>
        <taxon>Cyanobacteriota</taxon>
        <taxon>Cyanophyceae</taxon>
        <taxon>Coleofasciculales</taxon>
        <taxon>Coleofasciculaceae</taxon>
        <taxon>Coleofasciculus</taxon>
    </lineage>
</organism>
<dbReference type="Pfam" id="PF21537">
    <property type="entry name" value="DUF1980_C"/>
    <property type="match status" value="1"/>
</dbReference>
<feature type="domain" description="DUF1980" evidence="1">
    <location>
        <begin position="7"/>
        <end position="52"/>
    </location>
</feature>
<keyword evidence="3" id="KW-1185">Reference proteome</keyword>
<evidence type="ECO:0000313" key="3">
    <source>
        <dbReference type="Proteomes" id="UP000003835"/>
    </source>
</evidence>
<evidence type="ECO:0000313" key="2">
    <source>
        <dbReference type="EMBL" id="EDX76843.1"/>
    </source>
</evidence>
<dbReference type="STRING" id="118168.MC7420_1846"/>
<accession>B4VMF5</accession>
<protein>
    <recommendedName>
        <fullName evidence="1">DUF1980 domain-containing protein</fullName>
    </recommendedName>
</protein>
<sequence length="52" mass="6135">MKLPESRNAYKPDTWIQVKGTMMTETLQDKRQLVIDASEIETVPEPDNPYYY</sequence>
<gene>
    <name evidence="2" type="ORF">MC7420_1846</name>
</gene>
<dbReference type="InterPro" id="IPR048447">
    <property type="entry name" value="DUF1980_C"/>
</dbReference>
<dbReference type="EMBL" id="DS989845">
    <property type="protein sequence ID" value="EDX76843.1"/>
    <property type="molecule type" value="Genomic_DNA"/>
</dbReference>